<dbReference type="SUPFAM" id="SSF103642">
    <property type="entry name" value="Sec-C motif"/>
    <property type="match status" value="1"/>
</dbReference>
<accession>A0A1I3YMN0</accession>
<dbReference type="Pfam" id="PF02810">
    <property type="entry name" value="SEC-C"/>
    <property type="match status" value="2"/>
</dbReference>
<dbReference type="InterPro" id="IPR048469">
    <property type="entry name" value="YchJ-like_M"/>
</dbReference>
<proteinExistence type="predicted"/>
<dbReference type="EMBL" id="FORX01000020">
    <property type="protein sequence ID" value="SFK33064.1"/>
    <property type="molecule type" value="Genomic_DNA"/>
</dbReference>
<dbReference type="RefSeq" id="WP_092378195.1">
    <property type="nucleotide sequence ID" value="NZ_FORX01000020.1"/>
</dbReference>
<dbReference type="OrthoDB" id="21421at2"/>
<organism evidence="2 3">
    <name type="scientific">Desulfomicrobium apsheronum</name>
    <dbReference type="NCBI Taxonomy" id="52560"/>
    <lineage>
        <taxon>Bacteria</taxon>
        <taxon>Pseudomonadati</taxon>
        <taxon>Thermodesulfobacteriota</taxon>
        <taxon>Desulfovibrionia</taxon>
        <taxon>Desulfovibrionales</taxon>
        <taxon>Desulfomicrobiaceae</taxon>
        <taxon>Desulfomicrobium</taxon>
    </lineage>
</organism>
<sequence length="156" mass="17948">MECPCHSGREFEECCAPIIAGEIPAPSPEALMRSRYTAFCSDEMDYLQGSLVEEHRSEFNADDVRRWNKETDWLNLEILETDTDGNTGMVCFRVSFRHKGGTQSLTERSRFVRRDGRWYYLEGEYETETVRHESPKVGRNDPCPCGSGKKFKKCCG</sequence>
<feature type="domain" description="YchJ-like middle NTF2-like" evidence="1">
    <location>
        <begin position="27"/>
        <end position="123"/>
    </location>
</feature>
<evidence type="ECO:0000313" key="2">
    <source>
        <dbReference type="EMBL" id="SFK33064.1"/>
    </source>
</evidence>
<dbReference type="Proteomes" id="UP000198635">
    <property type="component" value="Unassembled WGS sequence"/>
</dbReference>
<dbReference type="InterPro" id="IPR032710">
    <property type="entry name" value="NTF2-like_dom_sf"/>
</dbReference>
<dbReference type="NCBIfam" id="NF002449">
    <property type="entry name" value="PRK01617.1"/>
    <property type="match status" value="1"/>
</dbReference>
<dbReference type="Pfam" id="PF17775">
    <property type="entry name" value="YchJ_M-like"/>
    <property type="match status" value="1"/>
</dbReference>
<protein>
    <submittedName>
        <fullName evidence="2">SEC-C motif-containing protein</fullName>
    </submittedName>
</protein>
<dbReference type="InterPro" id="IPR004027">
    <property type="entry name" value="SEC_C_motif"/>
</dbReference>
<reference evidence="3" key="1">
    <citation type="submission" date="2016-10" db="EMBL/GenBank/DDBJ databases">
        <authorList>
            <person name="Varghese N."/>
            <person name="Submissions S."/>
        </authorList>
    </citation>
    <scope>NUCLEOTIDE SEQUENCE [LARGE SCALE GENOMIC DNA]</scope>
    <source>
        <strain evidence="3">DSM 5918</strain>
    </source>
</reference>
<evidence type="ECO:0000259" key="1">
    <source>
        <dbReference type="Pfam" id="PF17775"/>
    </source>
</evidence>
<keyword evidence="3" id="KW-1185">Reference proteome</keyword>
<evidence type="ECO:0000313" key="3">
    <source>
        <dbReference type="Proteomes" id="UP000198635"/>
    </source>
</evidence>
<dbReference type="AlphaFoldDB" id="A0A1I3YMN0"/>
<gene>
    <name evidence="2" type="ORF">SAMN04488082_12090</name>
</gene>
<dbReference type="PANTHER" id="PTHR33747:SF1">
    <property type="entry name" value="ADENYLATE CYCLASE-ASSOCIATED CAP C-TERMINAL DOMAIN-CONTAINING PROTEIN"/>
    <property type="match status" value="1"/>
</dbReference>
<dbReference type="STRING" id="52560.SAMN04488082_12090"/>
<dbReference type="Gene3D" id="3.10.450.50">
    <property type="match status" value="1"/>
</dbReference>
<name>A0A1I3YMN0_9BACT</name>
<dbReference type="PANTHER" id="PTHR33747">
    <property type="entry name" value="UPF0225 PROTEIN SCO1677"/>
    <property type="match status" value="1"/>
</dbReference>
<dbReference type="SUPFAM" id="SSF54427">
    <property type="entry name" value="NTF2-like"/>
    <property type="match status" value="1"/>
</dbReference>